<sequence>MLAVQMRDRDLRVWSVAKYSADDTAKVVRNLWKAETSMDGPNWMGWSKNGRITQSFDSRTLSWNQFDLSSPAIMVANVQYAVNMLPPLPPVSEETGDQSATSATTIAPESETSSISLDLNISERDEDLLSPFAHLTRHKAYDSGIEPYESASPVSSRSGLSSLLKPSAGLSQTPGRYPGSMRSRGLSENTYISAKTSIRPSTINNNAHGNTRDLAAYSMGHSLGTTSVPSMASSCSGRRPSRLHNEVPRSPDFNKVHNLLEFTRARISDIPYKITIGTNSTRLANDDLRRQRLNTIIGWNIEVEDLIRAEISKHPQGSASRIILGKWLGDIDPNIINAYFENMTSSDRMLLALSGIGAHSSQQKLGHIYVQRLLEAGGVHTAVTIILGIGDHNDTIKPLVFENAKPTISENGENEFTQPLASTSAAKLNFQAMTPNIPEVLSSPLSPPGVQCVSQRSITKISALFAGDGGQTPIAAGVTPIADSAGSPAFSDAHNDQVTTGFLRPSSNSRFNTPVSV</sequence>
<dbReference type="GO" id="GO:0045944">
    <property type="term" value="P:positive regulation of transcription by RNA polymerase II"/>
    <property type="evidence" value="ECO:0007669"/>
    <property type="project" value="TreeGrafter"/>
</dbReference>
<evidence type="ECO:0000256" key="6">
    <source>
        <dbReference type="ARBA" id="ARBA00023242"/>
    </source>
</evidence>
<dbReference type="EMBL" id="MABQ02000012">
    <property type="protein sequence ID" value="PCD21932.1"/>
    <property type="molecule type" value="Genomic_DNA"/>
</dbReference>
<feature type="compositionally biased region" description="Low complexity" evidence="7">
    <location>
        <begin position="150"/>
        <end position="167"/>
    </location>
</feature>
<dbReference type="InterPro" id="IPR034605">
    <property type="entry name" value="PGC-1"/>
</dbReference>
<comment type="subcellular location">
    <subcellularLocation>
        <location evidence="1">Nucleus</location>
    </subcellularLocation>
</comment>
<evidence type="ECO:0000256" key="3">
    <source>
        <dbReference type="ARBA" id="ARBA00022884"/>
    </source>
</evidence>
<reference evidence="8 9" key="1">
    <citation type="journal article" date="2016" name="Environ. Microbiol.">
        <title>Effector profiles distinguish formae speciales of Fusarium oxysporum.</title>
        <authorList>
            <person name="van Dam P."/>
            <person name="Fokkens L."/>
            <person name="Schmidt S.M."/>
            <person name="Linmans J.H."/>
            <person name="Kistler H.C."/>
            <person name="Ma L.J."/>
            <person name="Rep M."/>
        </authorList>
    </citation>
    <scope>NUCLEOTIDE SEQUENCE [LARGE SCALE GENOMIC DNA]</scope>
    <source>
        <strain evidence="8 9">Forc016</strain>
    </source>
</reference>
<gene>
    <name evidence="8" type="ORF">AU210_015735</name>
</gene>
<evidence type="ECO:0000313" key="8">
    <source>
        <dbReference type="EMBL" id="PCD21932.1"/>
    </source>
</evidence>
<comment type="caution">
    <text evidence="8">The sequence shown here is derived from an EMBL/GenBank/DDBJ whole genome shotgun (WGS) entry which is preliminary data.</text>
</comment>
<dbReference type="Proteomes" id="UP000219602">
    <property type="component" value="Chromosome RC"/>
</dbReference>
<evidence type="ECO:0000256" key="1">
    <source>
        <dbReference type="ARBA" id="ARBA00004123"/>
    </source>
</evidence>
<evidence type="ECO:0000256" key="5">
    <source>
        <dbReference type="ARBA" id="ARBA00023163"/>
    </source>
</evidence>
<feature type="compositionally biased region" description="Polar residues" evidence="7">
    <location>
        <begin position="97"/>
        <end position="111"/>
    </location>
</feature>
<evidence type="ECO:0000256" key="2">
    <source>
        <dbReference type="ARBA" id="ARBA00022553"/>
    </source>
</evidence>
<organism evidence="8 9">
    <name type="scientific">Fusarium oxysporum f. sp. radicis-cucumerinum</name>
    <dbReference type="NCBI Taxonomy" id="327505"/>
    <lineage>
        <taxon>Eukaryota</taxon>
        <taxon>Fungi</taxon>
        <taxon>Dikarya</taxon>
        <taxon>Ascomycota</taxon>
        <taxon>Pezizomycotina</taxon>
        <taxon>Sordariomycetes</taxon>
        <taxon>Hypocreomycetidae</taxon>
        <taxon>Hypocreales</taxon>
        <taxon>Nectriaceae</taxon>
        <taxon>Fusarium</taxon>
        <taxon>Fusarium oxysporum species complex</taxon>
    </lineage>
</organism>
<dbReference type="GO" id="GO:0003723">
    <property type="term" value="F:RNA binding"/>
    <property type="evidence" value="ECO:0007669"/>
    <property type="project" value="UniProtKB-KW"/>
</dbReference>
<feature type="region of interest" description="Disordered" evidence="7">
    <location>
        <begin position="487"/>
        <end position="517"/>
    </location>
</feature>
<feature type="region of interest" description="Disordered" evidence="7">
    <location>
        <begin position="227"/>
        <end position="249"/>
    </location>
</feature>
<name>A0A2H3GCC1_FUSOX</name>
<dbReference type="PANTHER" id="PTHR15528">
    <property type="entry name" value="PEROXISOME PROLIFERATOR ACTIVATED RECEPTOR GAMMA COACTIVATOR 1 PGC-1 -RELATED"/>
    <property type="match status" value="1"/>
</dbReference>
<evidence type="ECO:0000256" key="7">
    <source>
        <dbReference type="SAM" id="MobiDB-lite"/>
    </source>
</evidence>
<protein>
    <submittedName>
        <fullName evidence="8">Uncharacterized protein</fullName>
    </submittedName>
</protein>
<evidence type="ECO:0000256" key="4">
    <source>
        <dbReference type="ARBA" id="ARBA00023015"/>
    </source>
</evidence>
<proteinExistence type="predicted"/>
<keyword evidence="3" id="KW-0694">RNA-binding</keyword>
<feature type="region of interest" description="Disordered" evidence="7">
    <location>
        <begin position="146"/>
        <end position="184"/>
    </location>
</feature>
<keyword evidence="2" id="KW-0597">Phosphoprotein</keyword>
<feature type="compositionally biased region" description="Polar residues" evidence="7">
    <location>
        <begin position="496"/>
        <end position="517"/>
    </location>
</feature>
<feature type="compositionally biased region" description="Polar residues" evidence="7">
    <location>
        <begin position="227"/>
        <end position="236"/>
    </location>
</feature>
<feature type="region of interest" description="Disordered" evidence="7">
    <location>
        <begin position="89"/>
        <end position="111"/>
    </location>
</feature>
<accession>A0A2H3GCC1</accession>
<keyword evidence="5" id="KW-0804">Transcription</keyword>
<dbReference type="STRING" id="327505.A0A2H3GCC1"/>
<dbReference type="PANTHER" id="PTHR15528:SF11">
    <property type="entry name" value="FI18188P1"/>
    <property type="match status" value="1"/>
</dbReference>
<keyword evidence="6" id="KW-0539">Nucleus</keyword>
<reference evidence="8 9" key="2">
    <citation type="journal article" date="2017" name="Sci. Rep.">
        <title>A mobile pathogenicity chromosome in Fusarium oxysporum for infection of multiple cucurbit species.</title>
        <authorList>
            <person name="van Dam P."/>
            <person name="Fokkens L."/>
            <person name="Ayukawa Y."/>
            <person name="van der Gragt M."/>
            <person name="Ter Horst A."/>
            <person name="Brankovics B."/>
            <person name="Houterman P.M."/>
            <person name="Arie T."/>
            <person name="Rep M."/>
        </authorList>
    </citation>
    <scope>NUCLEOTIDE SEQUENCE [LARGE SCALE GENOMIC DNA]</scope>
    <source>
        <strain evidence="8 9">Forc016</strain>
    </source>
</reference>
<dbReference type="AlphaFoldDB" id="A0A2H3GCC1"/>
<dbReference type="GO" id="GO:0005634">
    <property type="term" value="C:nucleus"/>
    <property type="evidence" value="ECO:0007669"/>
    <property type="project" value="UniProtKB-SubCell"/>
</dbReference>
<keyword evidence="4" id="KW-0805">Transcription regulation</keyword>
<dbReference type="GO" id="GO:0003712">
    <property type="term" value="F:transcription coregulator activity"/>
    <property type="evidence" value="ECO:0007669"/>
    <property type="project" value="InterPro"/>
</dbReference>
<evidence type="ECO:0000313" key="9">
    <source>
        <dbReference type="Proteomes" id="UP000219602"/>
    </source>
</evidence>